<evidence type="ECO:0000256" key="6">
    <source>
        <dbReference type="ARBA" id="ARBA00022806"/>
    </source>
</evidence>
<dbReference type="CDD" id="cd00984">
    <property type="entry name" value="DnaB_C"/>
    <property type="match status" value="1"/>
</dbReference>
<dbReference type="GO" id="GO:0003678">
    <property type="term" value="F:DNA helicase activity"/>
    <property type="evidence" value="ECO:0007669"/>
    <property type="project" value="UniProtKB-EC"/>
</dbReference>
<dbReference type="EC" id="5.6.2.3" evidence="11 12"/>
<sequence>MDVLPFNLDAEASILGSILIDNKSINSTLDKINSDDFYSSSNKYIYESMLKLYKKKIAIDEITLSQNIGKENLKSIGGITYILKLKQSTPNAKHIKNYISIVKDSSNKRKLILAMQEALQNIHEKDTQEVIKDLSKSFVDDNTSENQVYNMEQIIESSLNYIENAYKNGGKIVGMSTGFDIYDKYSNGIKKQEISIIAARPSMGKTAFSLNAIHHLSQEKKVMMFQLEMGVNDIGTRMLAAAGFINALDLQQGKLQDKDWNKISRISAELSKSNFILDTTGGLSWNQIEARIRKEKFQNGLDVVFIDHIGLIKVPNKNRNIEIGEITTSAKALAKELDIAIVFLCQLNRGCEQRADKRPILSDLRDSGNIEQDSDLITFIYRDEYYNAETEDQNIMELIIAKNRNGMVGTVKVAYLKECQLIANIDNIHS</sequence>
<keyword evidence="2 12" id="KW-0639">Primosome</keyword>
<keyword evidence="7 12" id="KW-0067">ATP-binding</keyword>
<reference evidence="14" key="1">
    <citation type="submission" date="2022-12" db="EMBL/GenBank/DDBJ databases">
        <title>Clostridium sp. nov., isolated from industrial wastewater.</title>
        <authorList>
            <person name="Jiayan W."/>
        </authorList>
    </citation>
    <scope>NUCLEOTIDE SEQUENCE</scope>
    <source>
        <strain evidence="14">ZC22-4</strain>
    </source>
</reference>
<dbReference type="Proteomes" id="UP001144612">
    <property type="component" value="Unassembled WGS sequence"/>
</dbReference>
<dbReference type="PANTHER" id="PTHR30153:SF2">
    <property type="entry name" value="REPLICATIVE DNA HELICASE"/>
    <property type="match status" value="1"/>
</dbReference>
<protein>
    <recommendedName>
        <fullName evidence="11 12">Replicative DNA helicase</fullName>
        <ecNumber evidence="11 12">5.6.2.3</ecNumber>
    </recommendedName>
</protein>
<comment type="function">
    <text evidence="12">The main replicative DNA helicase, it participates in initiation and elongation during chromosome replication. Travels ahead of the DNA replisome, separating dsDNA into templates for DNA synthesis. A processive ATP-dependent 5'-3' DNA helicase it has DNA-dependent ATPase activity.</text>
</comment>
<evidence type="ECO:0000313" key="15">
    <source>
        <dbReference type="Proteomes" id="UP001144612"/>
    </source>
</evidence>
<dbReference type="Gene3D" id="3.40.50.300">
    <property type="entry name" value="P-loop containing nucleotide triphosphate hydrolases"/>
    <property type="match status" value="1"/>
</dbReference>
<evidence type="ECO:0000256" key="12">
    <source>
        <dbReference type="RuleBase" id="RU362085"/>
    </source>
</evidence>
<dbReference type="PROSITE" id="PS51199">
    <property type="entry name" value="SF4_HELICASE"/>
    <property type="match status" value="1"/>
</dbReference>
<proteinExistence type="inferred from homology"/>
<evidence type="ECO:0000256" key="2">
    <source>
        <dbReference type="ARBA" id="ARBA00022515"/>
    </source>
</evidence>
<name>A0ABT4D9B4_9CLOT</name>
<dbReference type="RefSeq" id="WP_268060233.1">
    <property type="nucleotide sequence ID" value="NZ_JAPQFJ010000003.1"/>
</dbReference>
<evidence type="ECO:0000313" key="14">
    <source>
        <dbReference type="EMBL" id="MCY6957831.1"/>
    </source>
</evidence>
<dbReference type="NCBIfam" id="TIGR00665">
    <property type="entry name" value="DnaB"/>
    <property type="match status" value="1"/>
</dbReference>
<evidence type="ECO:0000256" key="9">
    <source>
        <dbReference type="ARBA" id="ARBA00023235"/>
    </source>
</evidence>
<comment type="similarity">
    <text evidence="1 12">Belongs to the helicase family. DnaB subfamily.</text>
</comment>
<dbReference type="Pfam" id="PF03796">
    <property type="entry name" value="DnaB_C"/>
    <property type="match status" value="1"/>
</dbReference>
<dbReference type="SUPFAM" id="SSF52540">
    <property type="entry name" value="P-loop containing nucleoside triphosphate hydrolases"/>
    <property type="match status" value="1"/>
</dbReference>
<feature type="domain" description="SF4 helicase" evidence="13">
    <location>
        <begin position="168"/>
        <end position="429"/>
    </location>
</feature>
<evidence type="ECO:0000256" key="7">
    <source>
        <dbReference type="ARBA" id="ARBA00022840"/>
    </source>
</evidence>
<keyword evidence="6 12" id="KW-0347">Helicase</keyword>
<dbReference type="InterPro" id="IPR016136">
    <property type="entry name" value="DNA_helicase_N/primase_C"/>
</dbReference>
<dbReference type="GO" id="GO:0016787">
    <property type="term" value="F:hydrolase activity"/>
    <property type="evidence" value="ECO:0007669"/>
    <property type="project" value="UniProtKB-KW"/>
</dbReference>
<dbReference type="Gene3D" id="1.10.860.10">
    <property type="entry name" value="DNAb Helicase, Chain A"/>
    <property type="match status" value="1"/>
</dbReference>
<keyword evidence="8 12" id="KW-0238">DNA-binding</keyword>
<dbReference type="InterPro" id="IPR007694">
    <property type="entry name" value="DNA_helicase_DnaB-like_C"/>
</dbReference>
<dbReference type="InterPro" id="IPR036185">
    <property type="entry name" value="DNA_heli_DnaB-like_N_sf"/>
</dbReference>
<keyword evidence="15" id="KW-1185">Reference proteome</keyword>
<evidence type="ECO:0000256" key="5">
    <source>
        <dbReference type="ARBA" id="ARBA00022801"/>
    </source>
</evidence>
<accession>A0ABT4D9B4</accession>
<dbReference type="InterPro" id="IPR007693">
    <property type="entry name" value="DNA_helicase_DnaB-like_N"/>
</dbReference>
<dbReference type="EMBL" id="JAPQFJ010000003">
    <property type="protein sequence ID" value="MCY6957831.1"/>
    <property type="molecule type" value="Genomic_DNA"/>
</dbReference>
<evidence type="ECO:0000256" key="10">
    <source>
        <dbReference type="ARBA" id="ARBA00048954"/>
    </source>
</evidence>
<keyword evidence="4 12" id="KW-0547">Nucleotide-binding</keyword>
<gene>
    <name evidence="14" type="primary">dnaB</name>
    <name evidence="14" type="ORF">OW729_04335</name>
</gene>
<dbReference type="InterPro" id="IPR027417">
    <property type="entry name" value="P-loop_NTPase"/>
</dbReference>
<evidence type="ECO:0000256" key="3">
    <source>
        <dbReference type="ARBA" id="ARBA00022705"/>
    </source>
</evidence>
<dbReference type="PANTHER" id="PTHR30153">
    <property type="entry name" value="REPLICATIVE DNA HELICASE DNAB"/>
    <property type="match status" value="1"/>
</dbReference>
<keyword evidence="9" id="KW-0413">Isomerase</keyword>
<comment type="caution">
    <text evidence="14">The sequence shown here is derived from an EMBL/GenBank/DDBJ whole genome shotgun (WGS) entry which is preliminary data.</text>
</comment>
<keyword evidence="5 12" id="KW-0378">Hydrolase</keyword>
<organism evidence="14 15">
    <name type="scientific">Clostridium brassicae</name>
    <dbReference type="NCBI Taxonomy" id="2999072"/>
    <lineage>
        <taxon>Bacteria</taxon>
        <taxon>Bacillati</taxon>
        <taxon>Bacillota</taxon>
        <taxon>Clostridia</taxon>
        <taxon>Eubacteriales</taxon>
        <taxon>Clostridiaceae</taxon>
        <taxon>Clostridium</taxon>
    </lineage>
</organism>
<evidence type="ECO:0000259" key="13">
    <source>
        <dbReference type="PROSITE" id="PS51199"/>
    </source>
</evidence>
<evidence type="ECO:0000256" key="11">
    <source>
        <dbReference type="NCBIfam" id="TIGR00665"/>
    </source>
</evidence>
<dbReference type="InterPro" id="IPR007692">
    <property type="entry name" value="DNA_helicase_DnaB"/>
</dbReference>
<evidence type="ECO:0000256" key="8">
    <source>
        <dbReference type="ARBA" id="ARBA00023125"/>
    </source>
</evidence>
<comment type="catalytic activity">
    <reaction evidence="10 12">
        <text>ATP + H2O = ADP + phosphate + H(+)</text>
        <dbReference type="Rhea" id="RHEA:13065"/>
        <dbReference type="ChEBI" id="CHEBI:15377"/>
        <dbReference type="ChEBI" id="CHEBI:15378"/>
        <dbReference type="ChEBI" id="CHEBI:30616"/>
        <dbReference type="ChEBI" id="CHEBI:43474"/>
        <dbReference type="ChEBI" id="CHEBI:456216"/>
        <dbReference type="EC" id="5.6.2.3"/>
    </reaction>
</comment>
<keyword evidence="3 12" id="KW-0235">DNA replication</keyword>
<evidence type="ECO:0000256" key="1">
    <source>
        <dbReference type="ARBA" id="ARBA00008428"/>
    </source>
</evidence>
<dbReference type="SUPFAM" id="SSF48024">
    <property type="entry name" value="N-terminal domain of DnaB helicase"/>
    <property type="match status" value="1"/>
</dbReference>
<dbReference type="Pfam" id="PF00772">
    <property type="entry name" value="DnaB"/>
    <property type="match status" value="1"/>
</dbReference>
<evidence type="ECO:0000256" key="4">
    <source>
        <dbReference type="ARBA" id="ARBA00022741"/>
    </source>
</evidence>